<dbReference type="RefSeq" id="WP_209513340.1">
    <property type="nucleotide sequence ID" value="NZ_JAGIOH010000001.1"/>
</dbReference>
<evidence type="ECO:0000313" key="2">
    <source>
        <dbReference type="Proteomes" id="UP001519291"/>
    </source>
</evidence>
<comment type="caution">
    <text evidence="1">The sequence shown here is derived from an EMBL/GenBank/DDBJ whole genome shotgun (WGS) entry which is preliminary data.</text>
</comment>
<dbReference type="GeneID" id="91567117"/>
<accession>A0ABS4XW66</accession>
<name>A0ABS4XW66_9ACTN</name>
<proteinExistence type="predicted"/>
<dbReference type="EMBL" id="JAGIOH010000001">
    <property type="protein sequence ID" value="MBP2400754.1"/>
    <property type="molecule type" value="Genomic_DNA"/>
</dbReference>
<reference evidence="1 2" key="1">
    <citation type="submission" date="2021-03" db="EMBL/GenBank/DDBJ databases">
        <title>Sequencing the genomes of 1000 actinobacteria strains.</title>
        <authorList>
            <person name="Klenk H.-P."/>
        </authorList>
    </citation>
    <scope>NUCLEOTIDE SEQUENCE [LARGE SCALE GENOMIC DNA]</scope>
    <source>
        <strain evidence="1 2">DSM 41480</strain>
    </source>
</reference>
<dbReference type="Proteomes" id="UP001519291">
    <property type="component" value="Unassembled WGS sequence"/>
</dbReference>
<gene>
    <name evidence="1" type="ORF">JO379_000223</name>
</gene>
<keyword evidence="2" id="KW-1185">Reference proteome</keyword>
<evidence type="ECO:0000313" key="1">
    <source>
        <dbReference type="EMBL" id="MBP2400754.1"/>
    </source>
</evidence>
<protein>
    <submittedName>
        <fullName evidence="1">Uncharacterized protein</fullName>
    </submittedName>
</protein>
<organism evidence="1 2">
    <name type="scientific">Streptomyces syringium</name>
    <dbReference type="NCBI Taxonomy" id="76729"/>
    <lineage>
        <taxon>Bacteria</taxon>
        <taxon>Bacillati</taxon>
        <taxon>Actinomycetota</taxon>
        <taxon>Actinomycetes</taxon>
        <taxon>Kitasatosporales</taxon>
        <taxon>Streptomycetaceae</taxon>
        <taxon>Streptomyces</taxon>
    </lineage>
</organism>
<sequence length="174" mass="19208">MIDLSDVSQRWLRDLLWDCMDTRLTNDPPRTKSPFHAARRGCIELSAYLEAHAPAGGHDPTLLTKEHAVDFVADLRHRAQHGLPSLGLFAQGSHRTRPASVTQRMAGQNFNGVRQVLRTAMDAGETERIGLGRPFVVAVPTGEQKPGRRRPFPDDVARALASDRNLAILDSLDA</sequence>